<dbReference type="Proteomes" id="UP000613030">
    <property type="component" value="Unassembled WGS sequence"/>
</dbReference>
<proteinExistence type="predicted"/>
<reference evidence="1 2" key="1">
    <citation type="submission" date="2021-01" db="EMBL/GenBank/DDBJ databases">
        <title>Chryseolinea sp. Jin1 Genome sequencing and assembly.</title>
        <authorList>
            <person name="Kim I."/>
        </authorList>
    </citation>
    <scope>NUCLEOTIDE SEQUENCE [LARGE SCALE GENOMIC DNA]</scope>
    <source>
        <strain evidence="1 2">Jin1</strain>
    </source>
</reference>
<comment type="caution">
    <text evidence="1">The sequence shown here is derived from an EMBL/GenBank/DDBJ whole genome shotgun (WGS) entry which is preliminary data.</text>
</comment>
<evidence type="ECO:0000313" key="2">
    <source>
        <dbReference type="Proteomes" id="UP000613030"/>
    </source>
</evidence>
<sequence length="193" mass="20306">MAAAAFISSCSNNDPVKEDTPELITKATLTFTPAGGGTPTVVTATDPDGEGYKSITVDGPIELATGKTYTLGIQLINELAASSDPEFDITSEVRQEGDEHMFFFGWTNNVFSDPSGNGNVDNRNDAVNYSGGADSKDANDLPLGLTTTWTASSAAASGTFRVLLKHQPNLKSDVSDSNTGESDLDITFTIDVK</sequence>
<evidence type="ECO:0008006" key="3">
    <source>
        <dbReference type="Google" id="ProtNLM"/>
    </source>
</evidence>
<organism evidence="1 2">
    <name type="scientific">Chryseolinea lacunae</name>
    <dbReference type="NCBI Taxonomy" id="2801331"/>
    <lineage>
        <taxon>Bacteria</taxon>
        <taxon>Pseudomonadati</taxon>
        <taxon>Bacteroidota</taxon>
        <taxon>Cytophagia</taxon>
        <taxon>Cytophagales</taxon>
        <taxon>Fulvivirgaceae</taxon>
        <taxon>Chryseolinea</taxon>
    </lineage>
</organism>
<gene>
    <name evidence="1" type="ORF">JI741_03840</name>
</gene>
<accession>A0ABS1KPW3</accession>
<dbReference type="EMBL" id="JAERRB010000001">
    <property type="protein sequence ID" value="MBL0740331.1"/>
    <property type="molecule type" value="Genomic_DNA"/>
</dbReference>
<name>A0ABS1KPW3_9BACT</name>
<evidence type="ECO:0000313" key="1">
    <source>
        <dbReference type="EMBL" id="MBL0740331.1"/>
    </source>
</evidence>
<keyword evidence="2" id="KW-1185">Reference proteome</keyword>
<protein>
    <recommendedName>
        <fullName evidence="3">GTP cyclohydrolase</fullName>
    </recommendedName>
</protein>